<evidence type="ECO:0000313" key="2">
    <source>
        <dbReference type="Proteomes" id="UP000035540"/>
    </source>
</evidence>
<dbReference type="EMBL" id="CP011545">
    <property type="protein sequence ID" value="AKK09338.1"/>
    <property type="molecule type" value="Genomic_DNA"/>
</dbReference>
<proteinExistence type="predicted"/>
<dbReference type="AlphaFoldDB" id="A0A0G3HBL2"/>
<dbReference type="OrthoDB" id="4426143at2"/>
<dbReference type="KEGG" id="cted:CTEST_09565"/>
<gene>
    <name evidence="1" type="ORF">CTEST_09565</name>
</gene>
<dbReference type="PATRIC" id="fig|136857.5.peg.1898"/>
<dbReference type="RefSeq" id="WP_047253528.1">
    <property type="nucleotide sequence ID" value="NZ_CP011545.1"/>
</dbReference>
<reference evidence="1 2" key="1">
    <citation type="journal article" date="2015" name="Genome Announc.">
        <title>Complete Genome Sequence of the Type Strain Corynebacterium testudinoris DSM 44614, Recovered from Necrotic Lesions in the Mouth of a Tortoise.</title>
        <authorList>
            <person name="Ruckert C."/>
            <person name="Kriete M."/>
            <person name="Jaenicke S."/>
            <person name="Winkler A."/>
            <person name="Tauch A."/>
        </authorList>
    </citation>
    <scope>NUCLEOTIDE SEQUENCE [LARGE SCALE GENOMIC DNA]</scope>
    <source>
        <strain evidence="1 2">DSM 44614</strain>
    </source>
</reference>
<evidence type="ECO:0000313" key="1">
    <source>
        <dbReference type="EMBL" id="AKK09338.1"/>
    </source>
</evidence>
<dbReference type="Proteomes" id="UP000035540">
    <property type="component" value="Chromosome"/>
</dbReference>
<name>A0A0G3HBL2_9CORY</name>
<accession>A0A0G3HBL2</accession>
<protein>
    <submittedName>
        <fullName evidence="1">Uncharacterized protein</fullName>
    </submittedName>
</protein>
<keyword evidence="2" id="KW-1185">Reference proteome</keyword>
<sequence length="225" mass="24243">MHKIAAELRHRELTQEIYNIGDEVAEYIEHLTEAIRDWDAELVDDCLAEFSDILADARRDSRTIVGELLGLRQALISGVRAGTLSASAATDTRLPEPSLIDAPALTAAHPVTGSPVTVAVLSEALDGRTADVAKRLDEAVDWVLTQTDLVATDLNAVSLPHFYGRVGTLVRGTVAAWLSSVAEEHPAYTRTMRGTNPPAFLVERARIDAVVARVAAKRASRNAAS</sequence>
<reference evidence="2" key="2">
    <citation type="submission" date="2015-05" db="EMBL/GenBank/DDBJ databases">
        <title>Complete genome sequence of Corynebacterium testudinoris DSM 44614, recovered from necrotic lesions in the mouth of a tortoise.</title>
        <authorList>
            <person name="Ruckert C."/>
            <person name="Albersmeier A."/>
            <person name="Winkler A."/>
            <person name="Tauch A."/>
        </authorList>
    </citation>
    <scope>NUCLEOTIDE SEQUENCE [LARGE SCALE GENOMIC DNA]</scope>
    <source>
        <strain evidence="2">DSM 44614</strain>
    </source>
</reference>
<dbReference type="STRING" id="136857.CTEST_09565"/>
<organism evidence="1 2">
    <name type="scientific">Corynebacterium testudinoris</name>
    <dbReference type="NCBI Taxonomy" id="136857"/>
    <lineage>
        <taxon>Bacteria</taxon>
        <taxon>Bacillati</taxon>
        <taxon>Actinomycetota</taxon>
        <taxon>Actinomycetes</taxon>
        <taxon>Mycobacteriales</taxon>
        <taxon>Corynebacteriaceae</taxon>
        <taxon>Corynebacterium</taxon>
    </lineage>
</organism>